<evidence type="ECO:0000313" key="1">
    <source>
        <dbReference type="EMBL" id="AEP31350.1"/>
    </source>
</evidence>
<protein>
    <submittedName>
        <fullName evidence="1">Uncharacterized protein</fullName>
    </submittedName>
</protein>
<dbReference type="Proteomes" id="UP000009282">
    <property type="component" value="Chromosome"/>
</dbReference>
<dbReference type="EMBL" id="CP003060">
    <property type="protein sequence ID" value="AEP31350.1"/>
    <property type="molecule type" value="Genomic_DNA"/>
</dbReference>
<dbReference type="AlphaFoldDB" id="G4QE76"/>
<sequence length="83" mass="9693">MQDIQKNIAVSKNYFNTEVEFALPEDNSYTVNIAFKTLQLILIFCNLKFRLKTQKLQIQFVFLVASTTLTFRVNRAISLNFLI</sequence>
<proteinExistence type="predicted"/>
<keyword evidence="2" id="KW-1185">Reference proteome</keyword>
<gene>
    <name evidence="1" type="ordered locus">GNIT_3256</name>
</gene>
<dbReference type="HOGENOM" id="CLU_2537797_0_0_6"/>
<accession>G4QE76</accession>
<dbReference type="STRING" id="1085623.GNIT_3256"/>
<name>G4QE76_GLANF</name>
<organism evidence="1 2">
    <name type="scientific">Glaciecola nitratireducens (strain JCM 12485 / KCTC 12276 / FR1064)</name>
    <dbReference type="NCBI Taxonomy" id="1085623"/>
    <lineage>
        <taxon>Bacteria</taxon>
        <taxon>Pseudomonadati</taxon>
        <taxon>Pseudomonadota</taxon>
        <taxon>Gammaproteobacteria</taxon>
        <taxon>Alteromonadales</taxon>
        <taxon>Alteromonadaceae</taxon>
        <taxon>Brumicola</taxon>
    </lineage>
</organism>
<dbReference type="KEGG" id="gni:GNIT_3256"/>
<evidence type="ECO:0000313" key="2">
    <source>
        <dbReference type="Proteomes" id="UP000009282"/>
    </source>
</evidence>
<reference evidence="1 2" key="1">
    <citation type="journal article" date="2011" name="J. Bacteriol.">
        <title>Complete genome sequence of seawater bacterium Glaciecola nitratireducens FR1064T.</title>
        <authorList>
            <person name="Bian F."/>
            <person name="Qin Q.L."/>
            <person name="Xie B.B."/>
            <person name="Shu Y.L."/>
            <person name="Zhang X.Y."/>
            <person name="Yu Y."/>
            <person name="Chen B."/>
            <person name="Chen X.L."/>
            <person name="Zhou B.C."/>
            <person name="Zhang Y.Z."/>
        </authorList>
    </citation>
    <scope>NUCLEOTIDE SEQUENCE [LARGE SCALE GENOMIC DNA]</scope>
    <source>
        <strain evidence="2">JCM 12485 / KCTC 12276 / FR1064</strain>
    </source>
</reference>